<dbReference type="InterPro" id="IPR036249">
    <property type="entry name" value="Thioredoxin-like_sf"/>
</dbReference>
<dbReference type="CDD" id="cd03183">
    <property type="entry name" value="GST_C_Theta"/>
    <property type="match status" value="1"/>
</dbReference>
<comment type="catalytic activity">
    <reaction evidence="7">
        <text>RX + glutathione = an S-substituted glutathione + a halide anion + H(+)</text>
        <dbReference type="Rhea" id="RHEA:16437"/>
        <dbReference type="ChEBI" id="CHEBI:15378"/>
        <dbReference type="ChEBI" id="CHEBI:16042"/>
        <dbReference type="ChEBI" id="CHEBI:17792"/>
        <dbReference type="ChEBI" id="CHEBI:57925"/>
        <dbReference type="ChEBI" id="CHEBI:90779"/>
        <dbReference type="EC" id="2.5.1.18"/>
    </reaction>
</comment>
<reference evidence="11" key="1">
    <citation type="submission" date="2025-08" db="UniProtKB">
        <authorList>
            <consortium name="RefSeq"/>
        </authorList>
    </citation>
    <scope>IDENTIFICATION</scope>
</reference>
<dbReference type="PANTHER" id="PTHR43917">
    <property type="match status" value="1"/>
</dbReference>
<evidence type="ECO:0000256" key="7">
    <source>
        <dbReference type="ARBA" id="ARBA00047960"/>
    </source>
</evidence>
<comment type="subunit">
    <text evidence="3">Homodimer.</text>
</comment>
<dbReference type="SUPFAM" id="SSF47616">
    <property type="entry name" value="GST C-terminal domain-like"/>
    <property type="match status" value="1"/>
</dbReference>
<organism evidence="10 11">
    <name type="scientific">Clupea harengus</name>
    <name type="common">Atlantic herring</name>
    <dbReference type="NCBI Taxonomy" id="7950"/>
    <lineage>
        <taxon>Eukaryota</taxon>
        <taxon>Metazoa</taxon>
        <taxon>Chordata</taxon>
        <taxon>Craniata</taxon>
        <taxon>Vertebrata</taxon>
        <taxon>Euteleostomi</taxon>
        <taxon>Actinopterygii</taxon>
        <taxon>Neopterygii</taxon>
        <taxon>Teleostei</taxon>
        <taxon>Clupei</taxon>
        <taxon>Clupeiformes</taxon>
        <taxon>Clupeoidei</taxon>
        <taxon>Clupeidae</taxon>
        <taxon>Clupea</taxon>
    </lineage>
</organism>
<evidence type="ECO:0000259" key="8">
    <source>
        <dbReference type="PROSITE" id="PS50404"/>
    </source>
</evidence>
<dbReference type="FunFam" id="1.20.1050.10:FF:000008">
    <property type="entry name" value="Glutathione S-transferase theta-1"/>
    <property type="match status" value="1"/>
</dbReference>
<evidence type="ECO:0000256" key="5">
    <source>
        <dbReference type="ARBA" id="ARBA00022490"/>
    </source>
</evidence>
<comment type="subcellular location">
    <subcellularLocation>
        <location evidence="1">Cytoplasm</location>
    </subcellularLocation>
</comment>
<evidence type="ECO:0000256" key="1">
    <source>
        <dbReference type="ARBA" id="ARBA00004496"/>
    </source>
</evidence>
<evidence type="ECO:0000313" key="10">
    <source>
        <dbReference type="Proteomes" id="UP000515152"/>
    </source>
</evidence>
<sequence>MPLELYLDLLSQPCRSVYIFAKKNNIPFDFKKISLMEGGQYGEDFGKVNMMRKVPAMRDGEFCLAESIAMMMYMVEKFKTPDYWYPADLHKRARVNEYLSWQHMSIRMHASKMFWVKVMIPKIMGREVPQEKRDAAIEDLDDSLKMLEEKFLQDGPFIAGDHFSLADLVAIVEVYQPVGAGVDVFEGRPKLSAWRDRVRQEIGPELFDEAHQGIMGAIEMVKSLDSSKMQAFKPRIQKMFF</sequence>
<dbReference type="SFLD" id="SFLDG00358">
    <property type="entry name" value="Main_(cytGST)"/>
    <property type="match status" value="1"/>
</dbReference>
<dbReference type="InterPro" id="IPR010987">
    <property type="entry name" value="Glutathione-S-Trfase_C-like"/>
</dbReference>
<feature type="domain" description="GST C-terminal" evidence="9">
    <location>
        <begin position="88"/>
        <end position="224"/>
    </location>
</feature>
<dbReference type="InterPro" id="IPR040075">
    <property type="entry name" value="GST_N_Theta"/>
</dbReference>
<dbReference type="InterPro" id="IPR040077">
    <property type="entry name" value="GST_C_Theta"/>
</dbReference>
<dbReference type="EC" id="2.5.1.18" evidence="4"/>
<dbReference type="GO" id="GO:0005737">
    <property type="term" value="C:cytoplasm"/>
    <property type="evidence" value="ECO:0007669"/>
    <property type="project" value="UniProtKB-SubCell"/>
</dbReference>
<dbReference type="PANTHER" id="PTHR43917:SF9">
    <property type="entry name" value="GLUTATHIONE S-TRANSFERASE THETA-1"/>
    <property type="match status" value="1"/>
</dbReference>
<dbReference type="SFLD" id="SFLDG01153">
    <property type="entry name" value="Main.4:_Theta-like"/>
    <property type="match status" value="1"/>
</dbReference>
<dbReference type="FunFam" id="3.40.30.10:FF:000086">
    <property type="entry name" value="Glutathione S-transferase theta-1"/>
    <property type="match status" value="1"/>
</dbReference>
<dbReference type="GO" id="GO:0004364">
    <property type="term" value="F:glutathione transferase activity"/>
    <property type="evidence" value="ECO:0007669"/>
    <property type="project" value="UniProtKB-EC"/>
</dbReference>
<dbReference type="GO" id="GO:0006749">
    <property type="term" value="P:glutathione metabolic process"/>
    <property type="evidence" value="ECO:0007669"/>
    <property type="project" value="TreeGrafter"/>
</dbReference>
<dbReference type="KEGG" id="char:105903691"/>
<dbReference type="AlphaFoldDB" id="A0A6P3W1F5"/>
<evidence type="ECO:0000256" key="6">
    <source>
        <dbReference type="ARBA" id="ARBA00022679"/>
    </source>
</evidence>
<dbReference type="CDD" id="cd03050">
    <property type="entry name" value="GST_N_Theta"/>
    <property type="match status" value="1"/>
</dbReference>
<keyword evidence="5" id="KW-0963">Cytoplasm</keyword>
<keyword evidence="6" id="KW-0808">Transferase</keyword>
<accession>A0A6P3W1F5</accession>
<dbReference type="Gene3D" id="1.20.1050.10">
    <property type="match status" value="1"/>
</dbReference>
<dbReference type="SFLD" id="SFLDS00019">
    <property type="entry name" value="Glutathione_Transferase_(cytos"/>
    <property type="match status" value="1"/>
</dbReference>
<dbReference type="SUPFAM" id="SSF52833">
    <property type="entry name" value="Thioredoxin-like"/>
    <property type="match status" value="1"/>
</dbReference>
<dbReference type="InterPro" id="IPR004046">
    <property type="entry name" value="GST_C"/>
</dbReference>
<dbReference type="Proteomes" id="UP000515152">
    <property type="component" value="Chromosome 19"/>
</dbReference>
<gene>
    <name evidence="11" type="primary">LOC105903691</name>
</gene>
<protein>
    <recommendedName>
        <fullName evidence="4">glutathione transferase</fullName>
        <ecNumber evidence="4">2.5.1.18</ecNumber>
    </recommendedName>
</protein>
<evidence type="ECO:0000256" key="2">
    <source>
        <dbReference type="ARBA" id="ARBA00009899"/>
    </source>
</evidence>
<dbReference type="Gene3D" id="3.40.30.10">
    <property type="entry name" value="Glutaredoxin"/>
    <property type="match status" value="1"/>
</dbReference>
<dbReference type="InterPro" id="IPR004045">
    <property type="entry name" value="Glutathione_S-Trfase_N"/>
</dbReference>
<evidence type="ECO:0000313" key="11">
    <source>
        <dbReference type="RefSeq" id="XP_012686925.2"/>
    </source>
</evidence>
<dbReference type="Pfam" id="PF02798">
    <property type="entry name" value="GST_N"/>
    <property type="match status" value="1"/>
</dbReference>
<keyword evidence="10" id="KW-1185">Reference proteome</keyword>
<dbReference type="PROSITE" id="PS50405">
    <property type="entry name" value="GST_CTER"/>
    <property type="match status" value="1"/>
</dbReference>
<dbReference type="InterPro" id="IPR036282">
    <property type="entry name" value="Glutathione-S-Trfase_C_sf"/>
</dbReference>
<evidence type="ECO:0000259" key="9">
    <source>
        <dbReference type="PROSITE" id="PS50405"/>
    </source>
</evidence>
<evidence type="ECO:0000256" key="4">
    <source>
        <dbReference type="ARBA" id="ARBA00012452"/>
    </source>
</evidence>
<feature type="domain" description="GST N-terminal" evidence="8">
    <location>
        <begin position="1"/>
        <end position="82"/>
    </location>
</feature>
<evidence type="ECO:0000256" key="3">
    <source>
        <dbReference type="ARBA" id="ARBA00011738"/>
    </source>
</evidence>
<dbReference type="OrthoDB" id="422574at2759"/>
<name>A0A6P3W1F5_CLUHA</name>
<dbReference type="PROSITE" id="PS50404">
    <property type="entry name" value="GST_NTER"/>
    <property type="match status" value="1"/>
</dbReference>
<dbReference type="InterPro" id="IPR051369">
    <property type="entry name" value="GST_Theta"/>
</dbReference>
<dbReference type="InterPro" id="IPR040079">
    <property type="entry name" value="Glutathione_S-Trfase"/>
</dbReference>
<dbReference type="GeneID" id="105903691"/>
<dbReference type="RefSeq" id="XP_012686925.2">
    <property type="nucleotide sequence ID" value="XM_012831471.3"/>
</dbReference>
<proteinExistence type="inferred from homology"/>
<dbReference type="Pfam" id="PF00043">
    <property type="entry name" value="GST_C"/>
    <property type="match status" value="1"/>
</dbReference>
<comment type="similarity">
    <text evidence="2">Belongs to the GST superfamily. Theta family.</text>
</comment>